<dbReference type="STRING" id="1802603.A3F35_01605"/>
<dbReference type="Proteomes" id="UP000178068">
    <property type="component" value="Unassembled WGS sequence"/>
</dbReference>
<evidence type="ECO:0000313" key="3">
    <source>
        <dbReference type="Proteomes" id="UP000178068"/>
    </source>
</evidence>
<keyword evidence="1" id="KW-0812">Transmembrane</keyword>
<dbReference type="EMBL" id="MHCZ01000039">
    <property type="protein sequence ID" value="OGY29236.1"/>
    <property type="molecule type" value="Genomic_DNA"/>
</dbReference>
<dbReference type="AlphaFoldDB" id="A0A1G1WNC7"/>
<protein>
    <submittedName>
        <fullName evidence="2">Uncharacterized protein</fullName>
    </submittedName>
</protein>
<sequence>MKRNLLLAIFGAVVVYIMLVPLMLLPLVALADRAPWVIPLVVPLGLTISALVGSLASDFMERITRRRPSAKGSATTVVWVPSSRATFHVGSSVHFKSDPFDLEFPWDLLG</sequence>
<accession>A0A1G1WNC7</accession>
<reference evidence="2 3" key="1">
    <citation type="journal article" date="2016" name="Nat. Commun.">
        <title>Thousands of microbial genomes shed light on interconnected biogeochemical processes in an aquifer system.</title>
        <authorList>
            <person name="Anantharaman K."/>
            <person name="Brown C.T."/>
            <person name="Hug L.A."/>
            <person name="Sharon I."/>
            <person name="Castelle C.J."/>
            <person name="Probst A.J."/>
            <person name="Thomas B.C."/>
            <person name="Singh A."/>
            <person name="Wilkins M.J."/>
            <person name="Karaoz U."/>
            <person name="Brodie E.L."/>
            <person name="Williams K.H."/>
            <person name="Hubbard S.S."/>
            <person name="Banfield J.F."/>
        </authorList>
    </citation>
    <scope>NUCLEOTIDE SEQUENCE [LARGE SCALE GENOMIC DNA]</scope>
</reference>
<feature type="transmembrane region" description="Helical" evidence="1">
    <location>
        <begin position="36"/>
        <end position="57"/>
    </location>
</feature>
<proteinExistence type="predicted"/>
<evidence type="ECO:0000313" key="2">
    <source>
        <dbReference type="EMBL" id="OGY29236.1"/>
    </source>
</evidence>
<comment type="caution">
    <text evidence="2">The sequence shown here is derived from an EMBL/GenBank/DDBJ whole genome shotgun (WGS) entry which is preliminary data.</text>
</comment>
<keyword evidence="1" id="KW-0472">Membrane</keyword>
<feature type="transmembrane region" description="Helical" evidence="1">
    <location>
        <begin position="7"/>
        <end position="30"/>
    </location>
</feature>
<keyword evidence="1" id="KW-1133">Transmembrane helix</keyword>
<name>A0A1G1WNC7_9BACT</name>
<evidence type="ECO:0000256" key="1">
    <source>
        <dbReference type="SAM" id="Phobius"/>
    </source>
</evidence>
<organism evidence="2 3">
    <name type="scientific">Candidatus Woykebacteria bacterium RIFCSPHIGHO2_12_FULL_45_10</name>
    <dbReference type="NCBI Taxonomy" id="1802603"/>
    <lineage>
        <taxon>Bacteria</taxon>
        <taxon>Candidatus Woykeibacteriota</taxon>
    </lineage>
</organism>
<gene>
    <name evidence="2" type="ORF">A3F35_01605</name>
</gene>